<protein>
    <recommendedName>
        <fullName evidence="3">YceI-like domain-containing protein</fullName>
    </recommendedName>
</protein>
<keyword evidence="2" id="KW-1185">Reference proteome</keyword>
<evidence type="ECO:0000313" key="1">
    <source>
        <dbReference type="EMBL" id="SHF75123.1"/>
    </source>
</evidence>
<sequence>MVKPLAYLLILLSAFTPPGKTVITRWVIINGCSLKVDGSTNVNNFSCAISNYSKPDTILVNRNVNPVLLSGNIQLDVQNFDCHNGIMTADLRKTLKAKEYPKLVIRFLNITRYPDANARQSITKGAVFIELAGVSKRFDVDYKVVSADNNYINLVGSRVVNFSDFNISPPRKLGGMIRTRNELSVEFNLRIKVLN</sequence>
<dbReference type="STRING" id="1121884.SAMN02745131_03452"/>
<dbReference type="Gene3D" id="2.40.128.110">
    <property type="entry name" value="Lipid/polyisoprenoid-binding, YceI-like"/>
    <property type="match status" value="1"/>
</dbReference>
<evidence type="ECO:0000313" key="2">
    <source>
        <dbReference type="Proteomes" id="UP000184048"/>
    </source>
</evidence>
<name>A0A1M5E789_9BACT</name>
<accession>A0A1M5E789</accession>
<reference evidence="1 2" key="1">
    <citation type="submission" date="2016-11" db="EMBL/GenBank/DDBJ databases">
        <authorList>
            <person name="Jaros S."/>
            <person name="Januszkiewicz K."/>
            <person name="Wedrychowicz H."/>
        </authorList>
    </citation>
    <scope>NUCLEOTIDE SEQUENCE [LARGE SCALE GENOMIC DNA]</scope>
    <source>
        <strain evidence="1 2">DSM 18119</strain>
    </source>
</reference>
<gene>
    <name evidence="1" type="ORF">SAMN02745131_03452</name>
</gene>
<dbReference type="EMBL" id="FQUU01000017">
    <property type="protein sequence ID" value="SHF75123.1"/>
    <property type="molecule type" value="Genomic_DNA"/>
</dbReference>
<dbReference type="SUPFAM" id="SSF101874">
    <property type="entry name" value="YceI-like"/>
    <property type="match status" value="1"/>
</dbReference>
<proteinExistence type="predicted"/>
<organism evidence="1 2">
    <name type="scientific">Flavisolibacter ginsengisoli DSM 18119</name>
    <dbReference type="NCBI Taxonomy" id="1121884"/>
    <lineage>
        <taxon>Bacteria</taxon>
        <taxon>Pseudomonadati</taxon>
        <taxon>Bacteroidota</taxon>
        <taxon>Chitinophagia</taxon>
        <taxon>Chitinophagales</taxon>
        <taxon>Chitinophagaceae</taxon>
        <taxon>Flavisolibacter</taxon>
    </lineage>
</organism>
<dbReference type="AlphaFoldDB" id="A0A1M5E789"/>
<evidence type="ECO:0008006" key="3">
    <source>
        <dbReference type="Google" id="ProtNLM"/>
    </source>
</evidence>
<dbReference type="Proteomes" id="UP000184048">
    <property type="component" value="Unassembled WGS sequence"/>
</dbReference>
<dbReference type="OrthoDB" id="9794147at2"/>
<dbReference type="RefSeq" id="WP_072836581.1">
    <property type="nucleotide sequence ID" value="NZ_FQUU01000017.1"/>
</dbReference>
<dbReference type="InterPro" id="IPR036761">
    <property type="entry name" value="TTHA0802/YceI-like_sf"/>
</dbReference>